<feature type="region of interest" description="Disordered" evidence="1">
    <location>
        <begin position="34"/>
        <end position="53"/>
    </location>
</feature>
<gene>
    <name evidence="3" type="ORF">SAMN02927923_00459</name>
</gene>
<evidence type="ECO:0000256" key="1">
    <source>
        <dbReference type="SAM" id="MobiDB-lite"/>
    </source>
</evidence>
<dbReference type="AlphaFoldDB" id="A0A1G5C616"/>
<dbReference type="Pfam" id="PF01471">
    <property type="entry name" value="PG_binding_1"/>
    <property type="match status" value="1"/>
</dbReference>
<dbReference type="Gene3D" id="1.10.101.10">
    <property type="entry name" value="PGBD-like superfamily/PGBD"/>
    <property type="match status" value="1"/>
</dbReference>
<sequence length="296" mass="30955">MGEAAFLQKRKMIVRDAFAADTDDDLDLPAVVRRKAPPRPQQKRSARHVPRKAGAVERLLAQALKHPGRVAASVFLTGCAGMIAWNALLLQNVRHPAPLFTQQDPAGEPMSPAPAQVDVAAQPLPPVRPGTEAPEAHAMAAQDHYVPAAPVEAAPAPATAPRPAARSGIGDLIRNNGVPSPAPQRTQQAAVQAPAPAAVPSRSPTVRDPIAEMIRLGGPVPTPPANVGRSDGGDIVLAGQRALARLGYGVKVDGAMGPGTRQAIERFEQDRRLPVTGTLNARTARELSTLSGIAVQ</sequence>
<keyword evidence="4" id="KW-1185">Reference proteome</keyword>
<evidence type="ECO:0000313" key="3">
    <source>
        <dbReference type="EMBL" id="SCX97781.1"/>
    </source>
</evidence>
<dbReference type="OrthoDB" id="8018686at2"/>
<evidence type="ECO:0000313" key="4">
    <source>
        <dbReference type="Proteomes" id="UP000199569"/>
    </source>
</evidence>
<dbReference type="InterPro" id="IPR036365">
    <property type="entry name" value="PGBD-like_sf"/>
</dbReference>
<dbReference type="Proteomes" id="UP000199569">
    <property type="component" value="Unassembled WGS sequence"/>
</dbReference>
<protein>
    <submittedName>
        <fullName evidence="3">Putative peptidoglycan binding domain-containing protein</fullName>
    </submittedName>
</protein>
<dbReference type="SUPFAM" id="SSF47090">
    <property type="entry name" value="PGBD-like"/>
    <property type="match status" value="1"/>
</dbReference>
<feature type="domain" description="Peptidoglycan binding-like" evidence="2">
    <location>
        <begin position="233"/>
        <end position="285"/>
    </location>
</feature>
<reference evidence="3 4" key="1">
    <citation type="submission" date="2016-10" db="EMBL/GenBank/DDBJ databases">
        <authorList>
            <person name="de Groot N.N."/>
        </authorList>
    </citation>
    <scope>NUCLEOTIDE SEQUENCE [LARGE SCALE GENOMIC DNA]</scope>
    <source>
        <strain evidence="3 4">CGMCC 1.7666</strain>
    </source>
</reference>
<accession>A0A1G5C616</accession>
<dbReference type="STRING" id="549386.SAMN02927923_00459"/>
<dbReference type="InterPro" id="IPR002477">
    <property type="entry name" value="Peptidoglycan-bd-like"/>
</dbReference>
<dbReference type="EMBL" id="FMVJ01000002">
    <property type="protein sequence ID" value="SCX97781.1"/>
    <property type="molecule type" value="Genomic_DNA"/>
</dbReference>
<name>A0A1G5C616_9HYPH</name>
<proteinExistence type="predicted"/>
<evidence type="ECO:0000259" key="2">
    <source>
        <dbReference type="Pfam" id="PF01471"/>
    </source>
</evidence>
<feature type="compositionally biased region" description="Basic residues" evidence="1">
    <location>
        <begin position="34"/>
        <end position="51"/>
    </location>
</feature>
<dbReference type="InterPro" id="IPR036366">
    <property type="entry name" value="PGBDSf"/>
</dbReference>
<organism evidence="3 4">
    <name type="scientific">Microvirga guangxiensis</name>
    <dbReference type="NCBI Taxonomy" id="549386"/>
    <lineage>
        <taxon>Bacteria</taxon>
        <taxon>Pseudomonadati</taxon>
        <taxon>Pseudomonadota</taxon>
        <taxon>Alphaproteobacteria</taxon>
        <taxon>Hyphomicrobiales</taxon>
        <taxon>Methylobacteriaceae</taxon>
        <taxon>Microvirga</taxon>
    </lineage>
</organism>